<proteinExistence type="predicted"/>
<evidence type="ECO:0000313" key="4">
    <source>
        <dbReference type="Proteomes" id="UP001500839"/>
    </source>
</evidence>
<name>A0ABP9C8L8_9ACTN</name>
<dbReference type="EMBL" id="BAABKQ010000001">
    <property type="protein sequence ID" value="GAA4805173.1"/>
    <property type="molecule type" value="Genomic_DNA"/>
</dbReference>
<protein>
    <recommendedName>
        <fullName evidence="2">Septum formation-related domain-containing protein</fullName>
    </recommendedName>
</protein>
<keyword evidence="4" id="KW-1185">Reference proteome</keyword>
<gene>
    <name evidence="3" type="ORF">GCM10023353_04880</name>
</gene>
<evidence type="ECO:0000259" key="2">
    <source>
        <dbReference type="Pfam" id="PF13845"/>
    </source>
</evidence>
<organism evidence="3 4">
    <name type="scientific">Tomitella cavernea</name>
    <dbReference type="NCBI Taxonomy" id="1387982"/>
    <lineage>
        <taxon>Bacteria</taxon>
        <taxon>Bacillati</taxon>
        <taxon>Actinomycetota</taxon>
        <taxon>Actinomycetes</taxon>
        <taxon>Mycobacteriales</taxon>
        <taxon>Tomitella</taxon>
    </lineage>
</organism>
<accession>A0ABP9C8L8</accession>
<feature type="domain" description="Septum formation-related" evidence="2">
    <location>
        <begin position="61"/>
        <end position="284"/>
    </location>
</feature>
<dbReference type="Pfam" id="PF13845">
    <property type="entry name" value="Septum_form"/>
    <property type="match status" value="1"/>
</dbReference>
<feature type="compositionally biased region" description="Pro residues" evidence="1">
    <location>
        <begin position="315"/>
        <end position="334"/>
    </location>
</feature>
<evidence type="ECO:0000313" key="3">
    <source>
        <dbReference type="EMBL" id="GAA4805173.1"/>
    </source>
</evidence>
<feature type="region of interest" description="Disordered" evidence="1">
    <location>
        <begin position="308"/>
        <end position="334"/>
    </location>
</feature>
<comment type="caution">
    <text evidence="3">The sequence shown here is derived from an EMBL/GenBank/DDBJ whole genome shotgun (WGS) entry which is preliminary data.</text>
</comment>
<reference evidence="4" key="1">
    <citation type="journal article" date="2019" name="Int. J. Syst. Evol. Microbiol.">
        <title>The Global Catalogue of Microorganisms (GCM) 10K type strain sequencing project: providing services to taxonomists for standard genome sequencing and annotation.</title>
        <authorList>
            <consortium name="The Broad Institute Genomics Platform"/>
            <consortium name="The Broad Institute Genome Sequencing Center for Infectious Disease"/>
            <person name="Wu L."/>
            <person name="Ma J."/>
        </authorList>
    </citation>
    <scope>NUCLEOTIDE SEQUENCE [LARGE SCALE GENOMIC DNA]</scope>
    <source>
        <strain evidence="4">JCM 18542</strain>
    </source>
</reference>
<dbReference type="InterPro" id="IPR026004">
    <property type="entry name" value="Septum_form"/>
</dbReference>
<sequence>MRRSLILVALGSLAAAVITLVSTGNLDSVFGSSEPSVAANAGDAPVKTGSAEGPAFSDARPGTCLTWQDQENPEITEVDCARPHLFEVAQRVDLSNFPSSEFGPHAQVTDAQRYATLRDSVCAPAVGRYLDGRLDPSGRFTVGLIHPGGKGWSQGERTVLCGLQETGVDGASFQPITGTVAGQDQSRVHPPGTCLGIENGLPTDPVDCATDHSVEVTGQVDLAAQFPGDWPPLDKQDEFLGEACRTISEDYLGGEDALHNTTLTVYWSTQSLPSWLAGSRKVDCTVGFGASEGAYAVLTGSAKSGLMIDGKVPEPKPLPPPGRAVAPPLPSAGE</sequence>
<evidence type="ECO:0000256" key="1">
    <source>
        <dbReference type="SAM" id="MobiDB-lite"/>
    </source>
</evidence>
<dbReference type="Proteomes" id="UP001500839">
    <property type="component" value="Unassembled WGS sequence"/>
</dbReference>